<dbReference type="InterPro" id="IPR023997">
    <property type="entry name" value="TonB-dep_OMP_SusC/RagA_CS"/>
</dbReference>
<gene>
    <name evidence="10" type="ORF">ACFSQ3_11160</name>
</gene>
<keyword evidence="11" id="KW-1185">Reference proteome</keyword>
<evidence type="ECO:0000256" key="6">
    <source>
        <dbReference type="ARBA" id="ARBA00023237"/>
    </source>
</evidence>
<feature type="signal peptide" evidence="8">
    <location>
        <begin position="1"/>
        <end position="20"/>
    </location>
</feature>
<keyword evidence="4 7" id="KW-0812">Transmembrane</keyword>
<feature type="domain" description="TonB-dependent receptor plug" evidence="9">
    <location>
        <begin position="115"/>
        <end position="220"/>
    </location>
</feature>
<feature type="chain" id="PRO_5045498164" evidence="8">
    <location>
        <begin position="21"/>
        <end position="1013"/>
    </location>
</feature>
<dbReference type="InterPro" id="IPR039426">
    <property type="entry name" value="TonB-dep_rcpt-like"/>
</dbReference>
<comment type="caution">
    <text evidence="10">The sequence shown here is derived from an EMBL/GenBank/DDBJ whole genome shotgun (WGS) entry which is preliminary data.</text>
</comment>
<dbReference type="RefSeq" id="WP_380869640.1">
    <property type="nucleotide sequence ID" value="NZ_JBHUMA010000006.1"/>
</dbReference>
<comment type="similarity">
    <text evidence="7">Belongs to the TonB-dependent receptor family.</text>
</comment>
<dbReference type="InterPro" id="IPR023996">
    <property type="entry name" value="TonB-dep_OMP_SusC/RagA"/>
</dbReference>
<sequence length="1013" mass="112782">MRKSLLLALLFLYSSLLVYGQNSTIRGTVKDSQSQMSIPGATIRIAGKTTASQTDDAGRFSIEATAGDALSFSFLGYETKTITVATGDTVLNVLLEDGNRDLEEIVVVGYGTQRQRNLTTAVATIKSDDITKTPAAQPMQALQGRVPGLQITSNGAPGASPTVRLRGVSSAEGASAPLYVVDNMFFDNIDFLNPNDIETINVLKDASASAIYGVRAANGVVIIETKSGAYNKDAEIVYDGYWGIQNPQNVLQMANTEQFVRYINETGSTADIAFIQNAIDRFGANPNNSALPNVNTNWYNEVMSPAPIQNHNLSFSGGSEKTRYAIGGSYFNQEGLLNDQRNDFTRLNFRTKVDSRVRDWLTVGGNFNVSTARQHVGENTAWFRSYFAVPTLPIYDPQNTNARPLGLANAQSLGYRGVQNPFYPLNYVDTRNNIAKVLGNFNMEAQIIENKLKFRTQYNYSLAFVNARRVDQDYHDGVTQVPSAIRRENTASYDQVWDNFLTYDDQFGKHNLNAVLGQSFRSEYSELLYARGTAINPSPTRAAEEFWYLSRATNFDLNQIGDANDDNTINANLKFLSFFGRAAYNYDGKYLLYGTLRSDGNNKFQKKWGHFATIGAGWVISQEEFFNVPSVNFLKIRGGWGQLGNDNIRPALGRPSYVPNNGAIGDGRSVGAALNPLFDLITNWETTVETNVGLDAQFLDNRLSLNADYFIRDTRNLAISIIPPGIRGTERRSAGEFRNRGFEMNLNWQDNISEDFSYNIGGNIATLNNTVRSIGDAPFLDAGQAEFRQRSMVGQPYQSFFGYETTGVFQNQEQILNSGYTAEFIQANGIRPGDLIFKDQNGDGVINDQDRAFLGSYLPSFTWGGNIGFTYKRLDFSALFQGQSGFSILNRKRGEMIFTNDTNIDADLAENMWRGEGTSNKYPSASGLRRAWNQNMSSYFIESGSYFRLQNVRLSYSFFGRESKLPETRVTFTAERPLTIFKYNGFNPEVADGIDREIYPIPAVYTLGLMIKL</sequence>
<name>A0ABW5NNW3_9SPHI</name>
<protein>
    <submittedName>
        <fullName evidence="10">SusC/RagA family TonB-linked outer membrane protein</fullName>
    </submittedName>
</protein>
<dbReference type="NCBIfam" id="TIGR04057">
    <property type="entry name" value="SusC_RagA_signa"/>
    <property type="match status" value="1"/>
</dbReference>
<keyword evidence="8" id="KW-0732">Signal</keyword>
<keyword evidence="5 7" id="KW-0472">Membrane</keyword>
<dbReference type="InterPro" id="IPR012910">
    <property type="entry name" value="Plug_dom"/>
</dbReference>
<dbReference type="PROSITE" id="PS52016">
    <property type="entry name" value="TONB_DEPENDENT_REC_3"/>
    <property type="match status" value="1"/>
</dbReference>
<evidence type="ECO:0000313" key="10">
    <source>
        <dbReference type="EMBL" id="MFD2599512.1"/>
    </source>
</evidence>
<dbReference type="Pfam" id="PF13715">
    <property type="entry name" value="CarbopepD_reg_2"/>
    <property type="match status" value="1"/>
</dbReference>
<dbReference type="SUPFAM" id="SSF49464">
    <property type="entry name" value="Carboxypeptidase regulatory domain-like"/>
    <property type="match status" value="1"/>
</dbReference>
<dbReference type="InterPro" id="IPR037066">
    <property type="entry name" value="Plug_dom_sf"/>
</dbReference>
<dbReference type="Pfam" id="PF07715">
    <property type="entry name" value="Plug"/>
    <property type="match status" value="1"/>
</dbReference>
<evidence type="ECO:0000256" key="2">
    <source>
        <dbReference type="ARBA" id="ARBA00022448"/>
    </source>
</evidence>
<keyword evidence="3 7" id="KW-1134">Transmembrane beta strand</keyword>
<organism evidence="10 11">
    <name type="scientific">Sphingobacterium corticis</name>
    <dbReference type="NCBI Taxonomy" id="1812823"/>
    <lineage>
        <taxon>Bacteria</taxon>
        <taxon>Pseudomonadati</taxon>
        <taxon>Bacteroidota</taxon>
        <taxon>Sphingobacteriia</taxon>
        <taxon>Sphingobacteriales</taxon>
        <taxon>Sphingobacteriaceae</taxon>
        <taxon>Sphingobacterium</taxon>
    </lineage>
</organism>
<evidence type="ECO:0000256" key="5">
    <source>
        <dbReference type="ARBA" id="ARBA00023136"/>
    </source>
</evidence>
<dbReference type="Gene3D" id="2.170.130.10">
    <property type="entry name" value="TonB-dependent receptor, plug domain"/>
    <property type="match status" value="1"/>
</dbReference>
<evidence type="ECO:0000256" key="3">
    <source>
        <dbReference type="ARBA" id="ARBA00022452"/>
    </source>
</evidence>
<keyword evidence="6 7" id="KW-0998">Cell outer membrane</keyword>
<evidence type="ECO:0000256" key="7">
    <source>
        <dbReference type="PROSITE-ProRule" id="PRU01360"/>
    </source>
</evidence>
<dbReference type="Gene3D" id="2.40.170.20">
    <property type="entry name" value="TonB-dependent receptor, beta-barrel domain"/>
    <property type="match status" value="1"/>
</dbReference>
<keyword evidence="2 7" id="KW-0813">Transport</keyword>
<dbReference type="SUPFAM" id="SSF56935">
    <property type="entry name" value="Porins"/>
    <property type="match status" value="1"/>
</dbReference>
<accession>A0ABW5NNW3</accession>
<evidence type="ECO:0000256" key="8">
    <source>
        <dbReference type="SAM" id="SignalP"/>
    </source>
</evidence>
<proteinExistence type="inferred from homology"/>
<dbReference type="NCBIfam" id="TIGR04056">
    <property type="entry name" value="OMP_RagA_SusC"/>
    <property type="match status" value="1"/>
</dbReference>
<evidence type="ECO:0000256" key="4">
    <source>
        <dbReference type="ARBA" id="ARBA00022692"/>
    </source>
</evidence>
<dbReference type="InterPro" id="IPR008969">
    <property type="entry name" value="CarboxyPept-like_regulatory"/>
</dbReference>
<evidence type="ECO:0000256" key="1">
    <source>
        <dbReference type="ARBA" id="ARBA00004571"/>
    </source>
</evidence>
<dbReference type="Proteomes" id="UP001597393">
    <property type="component" value="Unassembled WGS sequence"/>
</dbReference>
<comment type="subcellular location">
    <subcellularLocation>
        <location evidence="1 7">Cell outer membrane</location>
        <topology evidence="1 7">Multi-pass membrane protein</topology>
    </subcellularLocation>
</comment>
<dbReference type="InterPro" id="IPR036942">
    <property type="entry name" value="Beta-barrel_TonB_sf"/>
</dbReference>
<dbReference type="EMBL" id="JBHUMA010000006">
    <property type="protein sequence ID" value="MFD2599512.1"/>
    <property type="molecule type" value="Genomic_DNA"/>
</dbReference>
<dbReference type="Gene3D" id="2.60.40.1120">
    <property type="entry name" value="Carboxypeptidase-like, regulatory domain"/>
    <property type="match status" value="1"/>
</dbReference>
<evidence type="ECO:0000313" key="11">
    <source>
        <dbReference type="Proteomes" id="UP001597393"/>
    </source>
</evidence>
<reference evidence="11" key="1">
    <citation type="journal article" date="2019" name="Int. J. Syst. Evol. Microbiol.">
        <title>The Global Catalogue of Microorganisms (GCM) 10K type strain sequencing project: providing services to taxonomists for standard genome sequencing and annotation.</title>
        <authorList>
            <consortium name="The Broad Institute Genomics Platform"/>
            <consortium name="The Broad Institute Genome Sequencing Center for Infectious Disease"/>
            <person name="Wu L."/>
            <person name="Ma J."/>
        </authorList>
    </citation>
    <scope>NUCLEOTIDE SEQUENCE [LARGE SCALE GENOMIC DNA]</scope>
    <source>
        <strain evidence="11">KCTC 42248</strain>
    </source>
</reference>
<evidence type="ECO:0000259" key="9">
    <source>
        <dbReference type="Pfam" id="PF07715"/>
    </source>
</evidence>